<dbReference type="ExpressionAtlas" id="A0A2K3LNW1">
    <property type="expression patterns" value="baseline"/>
</dbReference>
<keyword evidence="1" id="KW-1133">Transmembrane helix</keyword>
<feature type="transmembrane region" description="Helical" evidence="1">
    <location>
        <begin position="7"/>
        <end position="27"/>
    </location>
</feature>
<protein>
    <submittedName>
        <fullName evidence="2">Uncharacterized protein</fullName>
    </submittedName>
</protein>
<reference evidence="2 3" key="2">
    <citation type="journal article" date="2017" name="Front. Plant Sci.">
        <title>Gene Classification and Mining of Molecular Markers Useful in Red Clover (Trifolium pratense) Breeding.</title>
        <authorList>
            <person name="Istvanek J."/>
            <person name="Dluhosova J."/>
            <person name="Dluhos P."/>
            <person name="Patkova L."/>
            <person name="Nedelnik J."/>
            <person name="Repkova J."/>
        </authorList>
    </citation>
    <scope>NUCLEOTIDE SEQUENCE [LARGE SCALE GENOMIC DNA]</scope>
    <source>
        <strain evidence="3">cv. Tatra</strain>
        <tissue evidence="2">Young leaves</tissue>
    </source>
</reference>
<reference evidence="2 3" key="1">
    <citation type="journal article" date="2014" name="Am. J. Bot.">
        <title>Genome assembly and annotation for red clover (Trifolium pratense; Fabaceae).</title>
        <authorList>
            <person name="Istvanek J."/>
            <person name="Jaros M."/>
            <person name="Krenek A."/>
            <person name="Repkova J."/>
        </authorList>
    </citation>
    <scope>NUCLEOTIDE SEQUENCE [LARGE SCALE GENOMIC DNA]</scope>
    <source>
        <strain evidence="3">cv. Tatra</strain>
        <tissue evidence="2">Young leaves</tissue>
    </source>
</reference>
<evidence type="ECO:0000313" key="2">
    <source>
        <dbReference type="EMBL" id="PNX80193.1"/>
    </source>
</evidence>
<accession>A0A2K3LNW1</accession>
<dbReference type="EMBL" id="ASHM01037456">
    <property type="protein sequence ID" value="PNX80193.1"/>
    <property type="molecule type" value="Genomic_DNA"/>
</dbReference>
<sequence>MDLQRRFLVSLPAAAFGLAIALLAVLWRSQLNQISLVGAFLGWFFSCLPEEMRNPSTFKCNSLNNNNYLKPNASRSALDKCADVNCKKKLQQDEDVKVKSSLTDNVVVKTVRPQVVENLKPAQTLTRSRSSRKSRNIELDLSPEALLIPPQSYTSPLLEDTKGPIVESELIVYDD</sequence>
<keyword evidence="1" id="KW-0472">Membrane</keyword>
<dbReference type="PANTHER" id="PTHR34367">
    <property type="entry name" value="OS02G0734667 PROTEIN"/>
    <property type="match status" value="1"/>
</dbReference>
<keyword evidence="1" id="KW-0812">Transmembrane</keyword>
<organism evidence="2 3">
    <name type="scientific">Trifolium pratense</name>
    <name type="common">Red clover</name>
    <dbReference type="NCBI Taxonomy" id="57577"/>
    <lineage>
        <taxon>Eukaryota</taxon>
        <taxon>Viridiplantae</taxon>
        <taxon>Streptophyta</taxon>
        <taxon>Embryophyta</taxon>
        <taxon>Tracheophyta</taxon>
        <taxon>Spermatophyta</taxon>
        <taxon>Magnoliopsida</taxon>
        <taxon>eudicotyledons</taxon>
        <taxon>Gunneridae</taxon>
        <taxon>Pentapetalae</taxon>
        <taxon>rosids</taxon>
        <taxon>fabids</taxon>
        <taxon>Fabales</taxon>
        <taxon>Fabaceae</taxon>
        <taxon>Papilionoideae</taxon>
        <taxon>50 kb inversion clade</taxon>
        <taxon>NPAAA clade</taxon>
        <taxon>Hologalegina</taxon>
        <taxon>IRL clade</taxon>
        <taxon>Trifolieae</taxon>
        <taxon>Trifolium</taxon>
    </lineage>
</organism>
<dbReference type="PANTHER" id="PTHR34367:SF1">
    <property type="entry name" value="OS04G0528600 PROTEIN"/>
    <property type="match status" value="1"/>
</dbReference>
<dbReference type="InterPro" id="IPR040412">
    <property type="entry name" value="At1g65710-like"/>
</dbReference>
<feature type="non-terminal residue" evidence="2">
    <location>
        <position position="175"/>
    </location>
</feature>
<evidence type="ECO:0000256" key="1">
    <source>
        <dbReference type="SAM" id="Phobius"/>
    </source>
</evidence>
<gene>
    <name evidence="2" type="ORF">L195_g036190</name>
</gene>
<evidence type="ECO:0000313" key="3">
    <source>
        <dbReference type="Proteomes" id="UP000236291"/>
    </source>
</evidence>
<comment type="caution">
    <text evidence="2">The sequence shown here is derived from an EMBL/GenBank/DDBJ whole genome shotgun (WGS) entry which is preliminary data.</text>
</comment>
<proteinExistence type="predicted"/>
<dbReference type="AlphaFoldDB" id="A0A2K3LNW1"/>
<name>A0A2K3LNW1_TRIPR</name>
<dbReference type="Proteomes" id="UP000236291">
    <property type="component" value="Unassembled WGS sequence"/>
</dbReference>